<dbReference type="InterPro" id="IPR009565">
    <property type="entry name" value="FAM174-like"/>
</dbReference>
<evidence type="ECO:0000256" key="4">
    <source>
        <dbReference type="ARBA" id="ARBA00022729"/>
    </source>
</evidence>
<organism evidence="11 12">
    <name type="scientific">Odobenus rosmarus divergens</name>
    <name type="common">Pacific walrus</name>
    <dbReference type="NCBI Taxonomy" id="9708"/>
    <lineage>
        <taxon>Eukaryota</taxon>
        <taxon>Metazoa</taxon>
        <taxon>Chordata</taxon>
        <taxon>Craniata</taxon>
        <taxon>Vertebrata</taxon>
        <taxon>Euteleostomi</taxon>
        <taxon>Mammalia</taxon>
        <taxon>Eutheria</taxon>
        <taxon>Laurasiatheria</taxon>
        <taxon>Carnivora</taxon>
        <taxon>Caniformia</taxon>
        <taxon>Pinnipedia</taxon>
        <taxon>Odobenidae</taxon>
        <taxon>Odobenus</taxon>
    </lineage>
</organism>
<feature type="chain" id="PRO_5015514471" evidence="10">
    <location>
        <begin position="29"/>
        <end position="266"/>
    </location>
</feature>
<evidence type="ECO:0000256" key="2">
    <source>
        <dbReference type="ARBA" id="ARBA00006986"/>
    </source>
</evidence>
<evidence type="ECO:0000256" key="5">
    <source>
        <dbReference type="ARBA" id="ARBA00022989"/>
    </source>
</evidence>
<dbReference type="Pfam" id="PF06679">
    <property type="entry name" value="DUF1180"/>
    <property type="match status" value="1"/>
</dbReference>
<dbReference type="PANTHER" id="PTHR28607">
    <property type="entry name" value="EXPRESSED PROTEIN"/>
    <property type="match status" value="1"/>
</dbReference>
<feature type="transmembrane region" description="Helical" evidence="9">
    <location>
        <begin position="240"/>
        <end position="262"/>
    </location>
</feature>
<dbReference type="GO" id="GO:0005576">
    <property type="term" value="C:extracellular region"/>
    <property type="evidence" value="ECO:0007669"/>
    <property type="project" value="TreeGrafter"/>
</dbReference>
<dbReference type="GO" id="GO:0016020">
    <property type="term" value="C:membrane"/>
    <property type="evidence" value="ECO:0007669"/>
    <property type="project" value="UniProtKB-SubCell"/>
</dbReference>
<feature type="region of interest" description="Disordered" evidence="8">
    <location>
        <begin position="168"/>
        <end position="196"/>
    </location>
</feature>
<evidence type="ECO:0000256" key="3">
    <source>
        <dbReference type="ARBA" id="ARBA00022692"/>
    </source>
</evidence>
<dbReference type="STRING" id="9708.A0A2U3VKU5"/>
<dbReference type="GeneID" id="101373610"/>
<evidence type="ECO:0000256" key="10">
    <source>
        <dbReference type="SAM" id="SignalP"/>
    </source>
</evidence>
<dbReference type="OrthoDB" id="5917722at2759"/>
<comment type="similarity">
    <text evidence="2">Belongs to the FAM174 family.</text>
</comment>
<dbReference type="KEGG" id="oro:101373610"/>
<feature type="signal peptide" evidence="10">
    <location>
        <begin position="1"/>
        <end position="28"/>
    </location>
</feature>
<dbReference type="PANTHER" id="PTHR28607:SF2">
    <property type="entry name" value="PROTEIN FAM174C"/>
    <property type="match status" value="1"/>
</dbReference>
<accession>A0A2U3VKU5</accession>
<proteinExistence type="inferred from homology"/>
<feature type="region of interest" description="Disordered" evidence="8">
    <location>
        <begin position="35"/>
        <end position="67"/>
    </location>
</feature>
<dbReference type="InParanoid" id="A0A2U3VKU5"/>
<keyword evidence="5 9" id="KW-1133">Transmembrane helix</keyword>
<dbReference type="AlphaFoldDB" id="A0A2U3VKU5"/>
<keyword evidence="7" id="KW-0325">Glycoprotein</keyword>
<evidence type="ECO:0000313" key="11">
    <source>
        <dbReference type="Proteomes" id="UP000245340"/>
    </source>
</evidence>
<dbReference type="Proteomes" id="UP000245340">
    <property type="component" value="Unplaced"/>
</dbReference>
<feature type="compositionally biased region" description="Polar residues" evidence="8">
    <location>
        <begin position="37"/>
        <end position="64"/>
    </location>
</feature>
<sequence>MGPRVPPPPLLLLLLRALLLWALLLCGAEDAVPPSSRPVQATLSPTPAVTNGSQPGSPHNSTYSRPPGSPGLQLLRSFYVLTGLSGLAALYFLIRAFRLKKPQRRRYGLLANTDDATEMASLDSDEEIVFETRTLRWAQQLGEVDLGGPPWRAWTGLCRMLAGDQRPREPPAGLGEWQGRDRHHSAGSVGLRQDPPRPQFPIWETGKWKLAPQADLGCWRLAVVKRNKNRSKTELQLKSAQAAVVVVVVVVVAVAAALALVAPACK</sequence>
<comment type="subcellular location">
    <subcellularLocation>
        <location evidence="1">Membrane</location>
        <topology evidence="1">Single-pass type I membrane protein</topology>
    </subcellularLocation>
</comment>
<evidence type="ECO:0000313" key="12">
    <source>
        <dbReference type="RefSeq" id="XP_004395550.1"/>
    </source>
</evidence>
<keyword evidence="4 10" id="KW-0732">Signal</keyword>
<evidence type="ECO:0000256" key="8">
    <source>
        <dbReference type="SAM" id="MobiDB-lite"/>
    </source>
</evidence>
<evidence type="ECO:0000256" key="6">
    <source>
        <dbReference type="ARBA" id="ARBA00023136"/>
    </source>
</evidence>
<keyword evidence="11" id="KW-1185">Reference proteome</keyword>
<evidence type="ECO:0000256" key="9">
    <source>
        <dbReference type="SAM" id="Phobius"/>
    </source>
</evidence>
<evidence type="ECO:0000256" key="1">
    <source>
        <dbReference type="ARBA" id="ARBA00004479"/>
    </source>
</evidence>
<feature type="transmembrane region" description="Helical" evidence="9">
    <location>
        <begin position="78"/>
        <end position="97"/>
    </location>
</feature>
<keyword evidence="3 9" id="KW-0812">Transmembrane</keyword>
<protein>
    <submittedName>
        <fullName evidence="12">Uncharacterized membrane protein C19orf24 homolog</fullName>
    </submittedName>
</protein>
<evidence type="ECO:0000256" key="7">
    <source>
        <dbReference type="ARBA" id="ARBA00023180"/>
    </source>
</evidence>
<dbReference type="CTD" id="55009"/>
<dbReference type="RefSeq" id="XP_004395550.1">
    <property type="nucleotide sequence ID" value="XM_004395493.1"/>
</dbReference>
<name>A0A2U3VKU5_ODORO</name>
<keyword evidence="6 9" id="KW-0472">Membrane</keyword>
<reference evidence="12" key="1">
    <citation type="submission" date="2025-08" db="UniProtKB">
        <authorList>
            <consortium name="RefSeq"/>
        </authorList>
    </citation>
    <scope>IDENTIFICATION</scope>
</reference>
<gene>
    <name evidence="12" type="primary">LOC101373610</name>
</gene>